<organism evidence="4 5">
    <name type="scientific">Alkaliphilus oremlandii (strain OhILAs)</name>
    <name type="common">Clostridium oremlandii (strain OhILAs)</name>
    <dbReference type="NCBI Taxonomy" id="350688"/>
    <lineage>
        <taxon>Bacteria</taxon>
        <taxon>Bacillati</taxon>
        <taxon>Bacillota</taxon>
        <taxon>Clostridia</taxon>
        <taxon>Peptostreptococcales</taxon>
        <taxon>Natronincolaceae</taxon>
        <taxon>Alkaliphilus</taxon>
    </lineage>
</organism>
<keyword evidence="3" id="KW-0753">Steroid metabolism</keyword>
<dbReference type="PRINTS" id="PR00081">
    <property type="entry name" value="GDHRDH"/>
</dbReference>
<evidence type="ECO:0000313" key="5">
    <source>
        <dbReference type="Proteomes" id="UP000000269"/>
    </source>
</evidence>
<dbReference type="HOGENOM" id="CLU_010194_1_3_9"/>
<dbReference type="Pfam" id="PF13561">
    <property type="entry name" value="adh_short_C2"/>
    <property type="match status" value="1"/>
</dbReference>
<dbReference type="SUPFAM" id="SSF51735">
    <property type="entry name" value="NAD(P)-binding Rossmann-fold domains"/>
    <property type="match status" value="1"/>
</dbReference>
<proteinExistence type="inferred from homology"/>
<dbReference type="NCBIfam" id="NF005559">
    <property type="entry name" value="PRK07231.1"/>
    <property type="match status" value="1"/>
</dbReference>
<evidence type="ECO:0000256" key="2">
    <source>
        <dbReference type="ARBA" id="ARBA00023002"/>
    </source>
</evidence>
<dbReference type="InterPro" id="IPR050259">
    <property type="entry name" value="SDR"/>
</dbReference>
<dbReference type="GO" id="GO:0016491">
    <property type="term" value="F:oxidoreductase activity"/>
    <property type="evidence" value="ECO:0007669"/>
    <property type="project" value="UniProtKB-KW"/>
</dbReference>
<dbReference type="NCBIfam" id="NF047420">
    <property type="entry name" value="EF_P_mod_YmfI"/>
    <property type="match status" value="1"/>
</dbReference>
<dbReference type="PANTHER" id="PTHR42879">
    <property type="entry name" value="3-OXOACYL-(ACYL-CARRIER-PROTEIN) REDUCTASE"/>
    <property type="match status" value="1"/>
</dbReference>
<dbReference type="STRING" id="350688.Clos_2696"/>
<keyword evidence="2" id="KW-0560">Oxidoreductase</keyword>
<dbReference type="AlphaFoldDB" id="A8MK95"/>
<evidence type="ECO:0000256" key="1">
    <source>
        <dbReference type="ARBA" id="ARBA00006484"/>
    </source>
</evidence>
<dbReference type="NCBIfam" id="NF009466">
    <property type="entry name" value="PRK12826.1-2"/>
    <property type="match status" value="1"/>
</dbReference>
<dbReference type="GO" id="GO:0008202">
    <property type="term" value="P:steroid metabolic process"/>
    <property type="evidence" value="ECO:0007669"/>
    <property type="project" value="UniProtKB-KW"/>
</dbReference>
<dbReference type="InterPro" id="IPR036291">
    <property type="entry name" value="NAD(P)-bd_dom_sf"/>
</dbReference>
<accession>A8MK95</accession>
<dbReference type="InterPro" id="IPR020904">
    <property type="entry name" value="Sc_DH/Rdtase_CS"/>
</dbReference>
<keyword evidence="5" id="KW-1185">Reference proteome</keyword>
<dbReference type="PRINTS" id="PR00080">
    <property type="entry name" value="SDRFAMILY"/>
</dbReference>
<dbReference type="eggNOG" id="COG1028">
    <property type="taxonomic scope" value="Bacteria"/>
</dbReference>
<dbReference type="Gene3D" id="3.40.50.720">
    <property type="entry name" value="NAD(P)-binding Rossmann-like Domain"/>
    <property type="match status" value="1"/>
</dbReference>
<evidence type="ECO:0000313" key="4">
    <source>
        <dbReference type="EMBL" id="ABW20227.1"/>
    </source>
</evidence>
<gene>
    <name evidence="4" type="ordered locus">Clos_2696</name>
</gene>
<dbReference type="Proteomes" id="UP000000269">
    <property type="component" value="Chromosome"/>
</dbReference>
<dbReference type="FunFam" id="3.40.50.720:FF:000173">
    <property type="entry name" value="3-oxoacyl-[acyl-carrier protein] reductase"/>
    <property type="match status" value="1"/>
</dbReference>
<dbReference type="PANTHER" id="PTHR42879:SF2">
    <property type="entry name" value="3-OXOACYL-[ACYL-CARRIER-PROTEIN] REDUCTASE FABG"/>
    <property type="match status" value="1"/>
</dbReference>
<protein>
    <submittedName>
        <fullName evidence="4">Short-chain dehydrogenase/reductase SDR</fullName>
    </submittedName>
</protein>
<reference evidence="5" key="1">
    <citation type="submission" date="2007-10" db="EMBL/GenBank/DDBJ databases">
        <title>Complete genome of Alkaliphilus oremlandii OhILAs.</title>
        <authorList>
            <person name="Copeland A."/>
            <person name="Lucas S."/>
            <person name="Lapidus A."/>
            <person name="Barry K."/>
            <person name="Detter J.C."/>
            <person name="Glavina del Rio T."/>
            <person name="Hammon N."/>
            <person name="Israni S."/>
            <person name="Dalin E."/>
            <person name="Tice H."/>
            <person name="Pitluck S."/>
            <person name="Chain P."/>
            <person name="Malfatti S."/>
            <person name="Shin M."/>
            <person name="Vergez L."/>
            <person name="Schmutz J."/>
            <person name="Larimer F."/>
            <person name="Land M."/>
            <person name="Hauser L."/>
            <person name="Kyrpides N."/>
            <person name="Mikhailova N."/>
            <person name="Stolz J.F."/>
            <person name="Dawson A."/>
            <person name="Fisher E."/>
            <person name="Crable B."/>
            <person name="Perera E."/>
            <person name="Lisak J."/>
            <person name="Ranganathan M."/>
            <person name="Basu P."/>
            <person name="Richardson P."/>
        </authorList>
    </citation>
    <scope>NUCLEOTIDE SEQUENCE [LARGE SCALE GENOMIC DNA]</scope>
    <source>
        <strain evidence="5">OhILAs</strain>
    </source>
</reference>
<comment type="similarity">
    <text evidence="1">Belongs to the short-chain dehydrogenases/reductases (SDR) family.</text>
</comment>
<dbReference type="KEGG" id="aoe:Clos_2696"/>
<dbReference type="GO" id="GO:0032787">
    <property type="term" value="P:monocarboxylic acid metabolic process"/>
    <property type="evidence" value="ECO:0007669"/>
    <property type="project" value="UniProtKB-ARBA"/>
</dbReference>
<sequence length="258" mass="28403">MTEPNLCDQRKMRFMKKTVLITGASRGIGASIARVFAENNYNVILNYSKSEKEALYLQNELSKKGYSVLAYKADITKRKEVAAMFEEGIKAFSTIDVLVNNAGISQQKLFTDITEDEWDRMMDVHIKGLFNCSQYAVPYMVSKKKGKIINVSSIWGMVGASCEVHYSTAKAAIIGFTKALAKELGPSNIQVNCVAPGVIDTEMNAFLDEEAKACLIEDTPLMRLGRPEEVAQNILYLASEGADFITGQVIGINGGFVI</sequence>
<evidence type="ECO:0000256" key="3">
    <source>
        <dbReference type="ARBA" id="ARBA00023221"/>
    </source>
</evidence>
<name>A8MK95_ALKOO</name>
<dbReference type="EMBL" id="CP000853">
    <property type="protein sequence ID" value="ABW20227.1"/>
    <property type="molecule type" value="Genomic_DNA"/>
</dbReference>
<dbReference type="PROSITE" id="PS00061">
    <property type="entry name" value="ADH_SHORT"/>
    <property type="match status" value="1"/>
</dbReference>
<keyword evidence="3" id="KW-0443">Lipid metabolism</keyword>
<dbReference type="InterPro" id="IPR002347">
    <property type="entry name" value="SDR_fam"/>
</dbReference>